<organism evidence="2 3">
    <name type="scientific">Desmophyllum pertusum</name>
    <dbReference type="NCBI Taxonomy" id="174260"/>
    <lineage>
        <taxon>Eukaryota</taxon>
        <taxon>Metazoa</taxon>
        <taxon>Cnidaria</taxon>
        <taxon>Anthozoa</taxon>
        <taxon>Hexacorallia</taxon>
        <taxon>Scleractinia</taxon>
        <taxon>Caryophylliina</taxon>
        <taxon>Caryophylliidae</taxon>
        <taxon>Desmophyllum</taxon>
    </lineage>
</organism>
<evidence type="ECO:0000256" key="1">
    <source>
        <dbReference type="SAM" id="MobiDB-lite"/>
    </source>
</evidence>
<keyword evidence="3" id="KW-1185">Reference proteome</keyword>
<evidence type="ECO:0000313" key="3">
    <source>
        <dbReference type="Proteomes" id="UP001163046"/>
    </source>
</evidence>
<gene>
    <name evidence="2" type="ORF">OS493_000882</name>
</gene>
<evidence type="ECO:0000313" key="2">
    <source>
        <dbReference type="EMBL" id="KAJ7387551.1"/>
    </source>
</evidence>
<feature type="region of interest" description="Disordered" evidence="1">
    <location>
        <begin position="73"/>
        <end position="110"/>
    </location>
</feature>
<proteinExistence type="predicted"/>
<dbReference type="Proteomes" id="UP001163046">
    <property type="component" value="Unassembled WGS sequence"/>
</dbReference>
<reference evidence="2" key="1">
    <citation type="submission" date="2023-01" db="EMBL/GenBank/DDBJ databases">
        <title>Genome assembly of the deep-sea coral Lophelia pertusa.</title>
        <authorList>
            <person name="Herrera S."/>
            <person name="Cordes E."/>
        </authorList>
    </citation>
    <scope>NUCLEOTIDE SEQUENCE</scope>
    <source>
        <strain evidence="2">USNM1676648</strain>
        <tissue evidence="2">Polyp</tissue>
    </source>
</reference>
<sequence>MDLALHRSKRRRTDSVVTMEAFRPKRIMSEIRKRETFQRKYSGYKCKSEPVTPIASVPASLEDLRRRRALTRSTDILNYHPPCHNMPHNMRHRATTMNKNLNPKRKEKGK</sequence>
<dbReference type="EMBL" id="MU825873">
    <property type="protein sequence ID" value="KAJ7387551.1"/>
    <property type="molecule type" value="Genomic_DNA"/>
</dbReference>
<name>A0A9X0D5S5_9CNID</name>
<dbReference type="AlphaFoldDB" id="A0A9X0D5S5"/>
<protein>
    <submittedName>
        <fullName evidence="2">Uncharacterized protein</fullName>
    </submittedName>
</protein>
<accession>A0A9X0D5S5</accession>
<comment type="caution">
    <text evidence="2">The sequence shown here is derived from an EMBL/GenBank/DDBJ whole genome shotgun (WGS) entry which is preliminary data.</text>
</comment>